<dbReference type="OrthoDB" id="2130629at2759"/>
<comment type="subcellular location">
    <subcellularLocation>
        <location evidence="1">Membrane</location>
        <topology evidence="1">Multi-pass membrane protein</topology>
    </subcellularLocation>
</comment>
<keyword evidence="9" id="KW-1185">Reference proteome</keyword>
<evidence type="ECO:0000313" key="9">
    <source>
        <dbReference type="Proteomes" id="UP000504636"/>
    </source>
</evidence>
<keyword evidence="4 6" id="KW-0472">Membrane</keyword>
<keyword evidence="2 6" id="KW-0812">Transmembrane</keyword>
<dbReference type="Pfam" id="PF07690">
    <property type="entry name" value="MFS_1"/>
    <property type="match status" value="1"/>
</dbReference>
<dbReference type="PROSITE" id="PS50850">
    <property type="entry name" value="MFS"/>
    <property type="match status" value="1"/>
</dbReference>
<dbReference type="Gene3D" id="1.20.1250.20">
    <property type="entry name" value="MFS general substrate transporter like domains"/>
    <property type="match status" value="2"/>
</dbReference>
<feature type="region of interest" description="Disordered" evidence="5">
    <location>
        <begin position="529"/>
        <end position="557"/>
    </location>
</feature>
<reference evidence="10" key="2">
    <citation type="submission" date="2020-04" db="EMBL/GenBank/DDBJ databases">
        <authorList>
            <consortium name="NCBI Genome Project"/>
        </authorList>
    </citation>
    <scope>NUCLEOTIDE SEQUENCE</scope>
    <source>
        <strain evidence="10">CBS 304.34</strain>
    </source>
</reference>
<dbReference type="GO" id="GO:0022857">
    <property type="term" value="F:transmembrane transporter activity"/>
    <property type="evidence" value="ECO:0007669"/>
    <property type="project" value="InterPro"/>
</dbReference>
<dbReference type="GeneID" id="54460330"/>
<dbReference type="InterPro" id="IPR011701">
    <property type="entry name" value="MFS"/>
</dbReference>
<evidence type="ECO:0000256" key="6">
    <source>
        <dbReference type="SAM" id="Phobius"/>
    </source>
</evidence>
<dbReference type="Proteomes" id="UP000504636">
    <property type="component" value="Unplaced"/>
</dbReference>
<protein>
    <submittedName>
        <fullName evidence="8 10">MFS general substrate transporter</fullName>
    </submittedName>
</protein>
<dbReference type="AlphaFoldDB" id="A0A6A6YXC9"/>
<name>A0A6A6YXC9_9PEZI</name>
<dbReference type="RefSeq" id="XP_033580404.1">
    <property type="nucleotide sequence ID" value="XM_033719437.1"/>
</dbReference>
<feature type="transmembrane region" description="Helical" evidence="6">
    <location>
        <begin position="459"/>
        <end position="479"/>
    </location>
</feature>
<organism evidence="8">
    <name type="scientific">Mytilinidion resinicola</name>
    <dbReference type="NCBI Taxonomy" id="574789"/>
    <lineage>
        <taxon>Eukaryota</taxon>
        <taxon>Fungi</taxon>
        <taxon>Dikarya</taxon>
        <taxon>Ascomycota</taxon>
        <taxon>Pezizomycotina</taxon>
        <taxon>Dothideomycetes</taxon>
        <taxon>Pleosporomycetidae</taxon>
        <taxon>Mytilinidiales</taxon>
        <taxon>Mytilinidiaceae</taxon>
        <taxon>Mytilinidion</taxon>
    </lineage>
</organism>
<feature type="domain" description="Major facilitator superfamily (MFS) profile" evidence="7">
    <location>
        <begin position="67"/>
        <end position="522"/>
    </location>
</feature>
<evidence type="ECO:0000256" key="1">
    <source>
        <dbReference type="ARBA" id="ARBA00004141"/>
    </source>
</evidence>
<feature type="transmembrane region" description="Helical" evidence="6">
    <location>
        <begin position="61"/>
        <end position="83"/>
    </location>
</feature>
<feature type="transmembrane region" description="Helical" evidence="6">
    <location>
        <begin position="132"/>
        <end position="151"/>
    </location>
</feature>
<evidence type="ECO:0000256" key="2">
    <source>
        <dbReference type="ARBA" id="ARBA00022692"/>
    </source>
</evidence>
<feature type="region of interest" description="Disordered" evidence="5">
    <location>
        <begin position="571"/>
        <end position="591"/>
    </location>
</feature>
<evidence type="ECO:0000259" key="7">
    <source>
        <dbReference type="PROSITE" id="PS50850"/>
    </source>
</evidence>
<dbReference type="PANTHER" id="PTHR42718:SF36">
    <property type="entry name" value="MULTIDRUG TRANSPORTER, PUTATIVE (AFU_ORTHOLOGUE AFUA_4G13820)-RELATED"/>
    <property type="match status" value="1"/>
</dbReference>
<feature type="transmembrane region" description="Helical" evidence="6">
    <location>
        <begin position="499"/>
        <end position="518"/>
    </location>
</feature>
<dbReference type="InterPro" id="IPR020846">
    <property type="entry name" value="MFS_dom"/>
</dbReference>
<dbReference type="CDD" id="cd17476">
    <property type="entry name" value="MFS_Amf1_MDR_like"/>
    <property type="match status" value="1"/>
</dbReference>
<accession>A0A6A6YXC9</accession>
<dbReference type="GO" id="GO:0016020">
    <property type="term" value="C:membrane"/>
    <property type="evidence" value="ECO:0007669"/>
    <property type="project" value="UniProtKB-SubCell"/>
</dbReference>
<dbReference type="SUPFAM" id="SSF103473">
    <property type="entry name" value="MFS general substrate transporter"/>
    <property type="match status" value="1"/>
</dbReference>
<feature type="transmembrane region" description="Helical" evidence="6">
    <location>
        <begin position="334"/>
        <end position="356"/>
    </location>
</feature>
<feature type="transmembrane region" description="Helical" evidence="6">
    <location>
        <begin position="397"/>
        <end position="416"/>
    </location>
</feature>
<reference evidence="10" key="3">
    <citation type="submission" date="2025-04" db="UniProtKB">
        <authorList>
            <consortium name="RefSeq"/>
        </authorList>
    </citation>
    <scope>IDENTIFICATION</scope>
    <source>
        <strain evidence="10">CBS 304.34</strain>
    </source>
</reference>
<dbReference type="InterPro" id="IPR036259">
    <property type="entry name" value="MFS_trans_sf"/>
</dbReference>
<feature type="transmembrane region" description="Helical" evidence="6">
    <location>
        <begin position="103"/>
        <end position="125"/>
    </location>
</feature>
<feature type="transmembrane region" description="Helical" evidence="6">
    <location>
        <begin position="422"/>
        <end position="447"/>
    </location>
</feature>
<sequence length="591" mass="63901">MTRSTHVDQLWATTNRIVSHRTASNVPQMEYSDKPALDLEMALDEDLEELGRKRPAMFTSAWAEFGFCYSIVMSQLLTEYFVSGFNVVLPTVANDLNIAPESATWPAAAFSLVVSAFLIIFGRFADMYGGSIAYLVGVIWLTIFSVVTSFAQDEIMLDVCRALQGLGPAAFLPSGMMLLGVVYRPGYRKNIVFSIYGACAPLGFFLGIFFAGVAGQYSTWRLYFWIGAGLSASTVALAWFCVPSDWAEKRELRRSGQGGVGIDFKGPFLIVCGLVLFVFAITDMAHAPNGIKTWYILTTLVVGIAGLMLGFWFDSHAKFPLIPGSIFKVKSMTPLIIAMFFSFASLGIFLLYSTYYMTEIMGGTPMQLVGWFTPMALGGCIIGTVGGTVLHKIPGTAILILAGLGWIVAPLLFALAPDGANYWYFTFWSMLGATIGIDGSFNVVSVFMSTHLPVHQQGLAGALVNSVLQLSIAVFLAVADMVVAYTEDDQGRRQGLKNAFWLELACAGTALVVSVLFVDVKVADHNGPQAVDEKKGKAAKAQGIDKPARMSSEGRDEGIISSAEAKAELTSLPPVVLQSNPSRSSEVVGER</sequence>
<gene>
    <name evidence="8 10" type="ORF">BDZ99DRAFT_460676</name>
</gene>
<evidence type="ECO:0000313" key="10">
    <source>
        <dbReference type="RefSeq" id="XP_033580404.1"/>
    </source>
</evidence>
<feature type="transmembrane region" description="Helical" evidence="6">
    <location>
        <begin position="262"/>
        <end position="282"/>
    </location>
</feature>
<keyword evidence="3 6" id="KW-1133">Transmembrane helix</keyword>
<evidence type="ECO:0000313" key="8">
    <source>
        <dbReference type="EMBL" id="KAF2813440.1"/>
    </source>
</evidence>
<dbReference type="PANTHER" id="PTHR42718">
    <property type="entry name" value="MAJOR FACILITATOR SUPERFAMILY MULTIDRUG TRANSPORTER MFSC"/>
    <property type="match status" value="1"/>
</dbReference>
<feature type="transmembrane region" description="Helical" evidence="6">
    <location>
        <begin position="368"/>
        <end position="390"/>
    </location>
</feature>
<feature type="transmembrane region" description="Helical" evidence="6">
    <location>
        <begin position="294"/>
        <end position="313"/>
    </location>
</feature>
<evidence type="ECO:0000256" key="5">
    <source>
        <dbReference type="SAM" id="MobiDB-lite"/>
    </source>
</evidence>
<evidence type="ECO:0000256" key="3">
    <source>
        <dbReference type="ARBA" id="ARBA00022989"/>
    </source>
</evidence>
<feature type="transmembrane region" description="Helical" evidence="6">
    <location>
        <begin position="163"/>
        <end position="183"/>
    </location>
</feature>
<proteinExistence type="predicted"/>
<feature type="transmembrane region" description="Helical" evidence="6">
    <location>
        <begin position="195"/>
        <end position="217"/>
    </location>
</feature>
<feature type="compositionally biased region" description="Basic and acidic residues" evidence="5">
    <location>
        <begin position="546"/>
        <end position="557"/>
    </location>
</feature>
<evidence type="ECO:0000256" key="4">
    <source>
        <dbReference type="ARBA" id="ARBA00023136"/>
    </source>
</evidence>
<reference evidence="8 10" key="1">
    <citation type="journal article" date="2020" name="Stud. Mycol.">
        <title>101 Dothideomycetes genomes: a test case for predicting lifestyles and emergence of pathogens.</title>
        <authorList>
            <person name="Haridas S."/>
            <person name="Albert R."/>
            <person name="Binder M."/>
            <person name="Bloem J."/>
            <person name="Labutti K."/>
            <person name="Salamov A."/>
            <person name="Andreopoulos B."/>
            <person name="Baker S."/>
            <person name="Barry K."/>
            <person name="Bills G."/>
            <person name="Bluhm B."/>
            <person name="Cannon C."/>
            <person name="Castanera R."/>
            <person name="Culley D."/>
            <person name="Daum C."/>
            <person name="Ezra D."/>
            <person name="Gonzalez J."/>
            <person name="Henrissat B."/>
            <person name="Kuo A."/>
            <person name="Liang C."/>
            <person name="Lipzen A."/>
            <person name="Lutzoni F."/>
            <person name="Magnuson J."/>
            <person name="Mondo S."/>
            <person name="Nolan M."/>
            <person name="Ohm R."/>
            <person name="Pangilinan J."/>
            <person name="Park H.-J."/>
            <person name="Ramirez L."/>
            <person name="Alfaro M."/>
            <person name="Sun H."/>
            <person name="Tritt A."/>
            <person name="Yoshinaga Y."/>
            <person name="Zwiers L.-H."/>
            <person name="Turgeon B."/>
            <person name="Goodwin S."/>
            <person name="Spatafora J."/>
            <person name="Crous P."/>
            <person name="Grigoriev I."/>
        </authorList>
    </citation>
    <scope>NUCLEOTIDE SEQUENCE</scope>
    <source>
        <strain evidence="8 10">CBS 304.34</strain>
    </source>
</reference>
<feature type="transmembrane region" description="Helical" evidence="6">
    <location>
        <begin position="223"/>
        <end position="242"/>
    </location>
</feature>
<dbReference type="EMBL" id="MU003696">
    <property type="protein sequence ID" value="KAF2813440.1"/>
    <property type="molecule type" value="Genomic_DNA"/>
</dbReference>